<gene>
    <name evidence="2" type="ORF">GALL_551230</name>
</gene>
<reference evidence="2" key="1">
    <citation type="submission" date="2016-10" db="EMBL/GenBank/DDBJ databases">
        <title>Sequence of Gallionella enrichment culture.</title>
        <authorList>
            <person name="Poehlein A."/>
            <person name="Muehling M."/>
            <person name="Daniel R."/>
        </authorList>
    </citation>
    <scope>NUCLEOTIDE SEQUENCE</scope>
</reference>
<dbReference type="AlphaFoldDB" id="A0A1J5NYN2"/>
<accession>A0A1J5NYN2</accession>
<evidence type="ECO:0000256" key="1">
    <source>
        <dbReference type="SAM" id="MobiDB-lite"/>
    </source>
</evidence>
<feature type="compositionally biased region" description="Low complexity" evidence="1">
    <location>
        <begin position="48"/>
        <end position="62"/>
    </location>
</feature>
<evidence type="ECO:0000313" key="2">
    <source>
        <dbReference type="EMBL" id="OIQ63336.1"/>
    </source>
</evidence>
<dbReference type="EMBL" id="MLJW01009097">
    <property type="protein sequence ID" value="OIQ63336.1"/>
    <property type="molecule type" value="Genomic_DNA"/>
</dbReference>
<protein>
    <submittedName>
        <fullName evidence="2">Uncharacterized protein</fullName>
    </submittedName>
</protein>
<comment type="caution">
    <text evidence="2">The sequence shown here is derived from an EMBL/GenBank/DDBJ whole genome shotgun (WGS) entry which is preliminary data.</text>
</comment>
<name>A0A1J5NYN2_9ZZZZ</name>
<proteinExistence type="predicted"/>
<organism evidence="2">
    <name type="scientific">mine drainage metagenome</name>
    <dbReference type="NCBI Taxonomy" id="410659"/>
    <lineage>
        <taxon>unclassified sequences</taxon>
        <taxon>metagenomes</taxon>
        <taxon>ecological metagenomes</taxon>
    </lineage>
</organism>
<sequence length="68" mass="6641">MPGMPGTMLRCAVAPGSALSAGLASAVTLMLTTAGPLRSVIWEKSGKTTPATPATGATLARADGAAWA</sequence>
<feature type="region of interest" description="Disordered" evidence="1">
    <location>
        <begin position="45"/>
        <end position="68"/>
    </location>
</feature>